<dbReference type="EnsemblPlants" id="KQK08821">
    <property type="protein sequence ID" value="KQK08821"/>
    <property type="gene ID" value="BRADI_2g44128v3"/>
</dbReference>
<evidence type="ECO:0000256" key="8">
    <source>
        <dbReference type="ARBA" id="ARBA00023002"/>
    </source>
</evidence>
<gene>
    <name evidence="12" type="ORF">BRADI_2g44128v3</name>
</gene>
<evidence type="ECO:0008006" key="15">
    <source>
        <dbReference type="Google" id="ProtNLM"/>
    </source>
</evidence>
<dbReference type="GO" id="GO:0004497">
    <property type="term" value="F:monooxygenase activity"/>
    <property type="evidence" value="ECO:0007669"/>
    <property type="project" value="UniProtKB-KW"/>
</dbReference>
<dbReference type="GO" id="GO:0006629">
    <property type="term" value="P:lipid metabolic process"/>
    <property type="evidence" value="ECO:0007669"/>
    <property type="project" value="UniProtKB-ARBA"/>
</dbReference>
<reference evidence="12 13" key="1">
    <citation type="journal article" date="2010" name="Nature">
        <title>Genome sequencing and analysis of the model grass Brachypodium distachyon.</title>
        <authorList>
            <consortium name="International Brachypodium Initiative"/>
        </authorList>
    </citation>
    <scope>NUCLEOTIDE SEQUENCE [LARGE SCALE GENOMIC DNA]</scope>
    <source>
        <strain evidence="12 13">Bd21</strain>
    </source>
</reference>
<dbReference type="InterPro" id="IPR001128">
    <property type="entry name" value="Cyt_P450"/>
</dbReference>
<dbReference type="InterPro" id="IPR050665">
    <property type="entry name" value="Cytochrome_P450_Monooxygen"/>
</dbReference>
<dbReference type="SUPFAM" id="SSF48264">
    <property type="entry name" value="Cytochrome P450"/>
    <property type="match status" value="1"/>
</dbReference>
<evidence type="ECO:0000256" key="3">
    <source>
        <dbReference type="ARBA" id="ARBA00010617"/>
    </source>
</evidence>
<accession>A0A0Q3GEE9</accession>
<evidence type="ECO:0000256" key="2">
    <source>
        <dbReference type="ARBA" id="ARBA00004370"/>
    </source>
</evidence>
<keyword evidence="8" id="KW-0560">Oxidoreductase</keyword>
<evidence type="ECO:0000256" key="6">
    <source>
        <dbReference type="ARBA" id="ARBA00022723"/>
    </source>
</evidence>
<evidence type="ECO:0000256" key="10">
    <source>
        <dbReference type="ARBA" id="ARBA00023033"/>
    </source>
</evidence>
<proteinExistence type="inferred from homology"/>
<dbReference type="PANTHER" id="PTHR24282">
    <property type="entry name" value="CYTOCHROME P450 FAMILY MEMBER"/>
    <property type="match status" value="1"/>
</dbReference>
<comment type="cofactor">
    <cofactor evidence="1">
        <name>heme</name>
        <dbReference type="ChEBI" id="CHEBI:30413"/>
    </cofactor>
</comment>
<dbReference type="GO" id="GO:0020037">
    <property type="term" value="F:heme binding"/>
    <property type="evidence" value="ECO:0007669"/>
    <property type="project" value="InterPro"/>
</dbReference>
<dbReference type="InterPro" id="IPR036396">
    <property type="entry name" value="Cyt_P450_sf"/>
</dbReference>
<evidence type="ECO:0000256" key="7">
    <source>
        <dbReference type="ARBA" id="ARBA00022989"/>
    </source>
</evidence>
<keyword evidence="4" id="KW-0349">Heme</keyword>
<evidence type="ECO:0000313" key="14">
    <source>
        <dbReference type="Proteomes" id="UP000008810"/>
    </source>
</evidence>
<evidence type="ECO:0000256" key="5">
    <source>
        <dbReference type="ARBA" id="ARBA00022692"/>
    </source>
</evidence>
<evidence type="ECO:0000313" key="13">
    <source>
        <dbReference type="EnsemblPlants" id="KQK08821"/>
    </source>
</evidence>
<reference evidence="12" key="2">
    <citation type="submission" date="2017-06" db="EMBL/GenBank/DDBJ databases">
        <title>WGS assembly of Brachypodium distachyon.</title>
        <authorList>
            <consortium name="The International Brachypodium Initiative"/>
            <person name="Lucas S."/>
            <person name="Harmon-Smith M."/>
            <person name="Lail K."/>
            <person name="Tice H."/>
            <person name="Grimwood J."/>
            <person name="Bruce D."/>
            <person name="Barry K."/>
            <person name="Shu S."/>
            <person name="Lindquist E."/>
            <person name="Wang M."/>
            <person name="Pitluck S."/>
            <person name="Vogel J.P."/>
            <person name="Garvin D.F."/>
            <person name="Mockler T.C."/>
            <person name="Schmutz J."/>
            <person name="Rokhsar D."/>
            <person name="Bevan M.W."/>
        </authorList>
    </citation>
    <scope>NUCLEOTIDE SEQUENCE</scope>
    <source>
        <strain evidence="12">Bd21</strain>
    </source>
</reference>
<keyword evidence="5" id="KW-0812">Transmembrane</keyword>
<dbReference type="FunCoup" id="A0A0Q3GEE9">
    <property type="interactions" value="4"/>
</dbReference>
<keyword evidence="14" id="KW-1185">Reference proteome</keyword>
<dbReference type="PRINTS" id="PR00464">
    <property type="entry name" value="EP450II"/>
</dbReference>
<dbReference type="Gene3D" id="1.10.630.10">
    <property type="entry name" value="Cytochrome P450"/>
    <property type="match status" value="1"/>
</dbReference>
<dbReference type="GO" id="GO:0016020">
    <property type="term" value="C:membrane"/>
    <property type="evidence" value="ECO:0007669"/>
    <property type="project" value="UniProtKB-SubCell"/>
</dbReference>
<organism evidence="12">
    <name type="scientific">Brachypodium distachyon</name>
    <name type="common">Purple false brome</name>
    <name type="synonym">Trachynia distachya</name>
    <dbReference type="NCBI Taxonomy" id="15368"/>
    <lineage>
        <taxon>Eukaryota</taxon>
        <taxon>Viridiplantae</taxon>
        <taxon>Streptophyta</taxon>
        <taxon>Embryophyta</taxon>
        <taxon>Tracheophyta</taxon>
        <taxon>Spermatophyta</taxon>
        <taxon>Magnoliopsida</taxon>
        <taxon>Liliopsida</taxon>
        <taxon>Poales</taxon>
        <taxon>Poaceae</taxon>
        <taxon>BOP clade</taxon>
        <taxon>Pooideae</taxon>
        <taxon>Stipodae</taxon>
        <taxon>Brachypodieae</taxon>
        <taxon>Brachypodium</taxon>
    </lineage>
</organism>
<dbReference type="GO" id="GO:0005506">
    <property type="term" value="F:iron ion binding"/>
    <property type="evidence" value="ECO:0007669"/>
    <property type="project" value="InterPro"/>
</dbReference>
<dbReference type="EMBL" id="CM000881">
    <property type="protein sequence ID" value="KQK08821.1"/>
    <property type="molecule type" value="Genomic_DNA"/>
</dbReference>
<sequence>MKEHGKMSFTWSGPTPRVMIQDPELVRQVLSSKSSKFAPKKFPRVSRLLADGIITKEGEEWAKRRKILNPAFHQEKIKRMLPVFSTCCKEMIARWQNSVTSEGFSELDVGPEFRNLTGDVISRTAFGSSY</sequence>
<keyword evidence="7" id="KW-1133">Transmembrane helix</keyword>
<dbReference type="AlphaFoldDB" id="A0A0Q3GEE9"/>
<evidence type="ECO:0000256" key="4">
    <source>
        <dbReference type="ARBA" id="ARBA00022617"/>
    </source>
</evidence>
<comment type="subcellular location">
    <subcellularLocation>
        <location evidence="2">Membrane</location>
    </subcellularLocation>
</comment>
<keyword evidence="10" id="KW-0503">Monooxygenase</keyword>
<evidence type="ECO:0000313" key="12">
    <source>
        <dbReference type="EMBL" id="KQK08821.1"/>
    </source>
</evidence>
<dbReference type="GO" id="GO:0016705">
    <property type="term" value="F:oxidoreductase activity, acting on paired donors, with incorporation or reduction of molecular oxygen"/>
    <property type="evidence" value="ECO:0007669"/>
    <property type="project" value="InterPro"/>
</dbReference>
<keyword evidence="6" id="KW-0479">Metal-binding</keyword>
<comment type="similarity">
    <text evidence="3">Belongs to the cytochrome P450 family.</text>
</comment>
<evidence type="ECO:0000256" key="9">
    <source>
        <dbReference type="ARBA" id="ARBA00023004"/>
    </source>
</evidence>
<evidence type="ECO:0000256" key="11">
    <source>
        <dbReference type="ARBA" id="ARBA00023136"/>
    </source>
</evidence>
<reference evidence="13" key="3">
    <citation type="submission" date="2018-08" db="UniProtKB">
        <authorList>
            <consortium name="EnsemblPlants"/>
        </authorList>
    </citation>
    <scope>IDENTIFICATION</scope>
    <source>
        <strain evidence="13">cv. Bd21</strain>
    </source>
</reference>
<name>A0A0Q3GEE9_BRADI</name>
<keyword evidence="11" id="KW-0472">Membrane</keyword>
<dbReference type="Pfam" id="PF00067">
    <property type="entry name" value="p450"/>
    <property type="match status" value="1"/>
</dbReference>
<dbReference type="Proteomes" id="UP000008810">
    <property type="component" value="Chromosome 2"/>
</dbReference>
<dbReference type="PANTHER" id="PTHR24282:SF255">
    <property type="entry name" value="CYTOCHROME P450 72A11-RELATED"/>
    <property type="match status" value="1"/>
</dbReference>
<keyword evidence="9" id="KW-0408">Iron</keyword>
<dbReference type="OrthoDB" id="1934695at2759"/>
<dbReference type="Gramene" id="KQK08821">
    <property type="protein sequence ID" value="KQK08821"/>
    <property type="gene ID" value="BRADI_2g44128v3"/>
</dbReference>
<dbReference type="InterPro" id="IPR002402">
    <property type="entry name" value="Cyt_P450_E_grp-II"/>
</dbReference>
<evidence type="ECO:0000256" key="1">
    <source>
        <dbReference type="ARBA" id="ARBA00001971"/>
    </source>
</evidence>
<dbReference type="InParanoid" id="A0A0Q3GEE9"/>
<protein>
    <recommendedName>
        <fullName evidence="15">Cytochrome P450</fullName>
    </recommendedName>
</protein>